<dbReference type="EMBL" id="CP028811">
    <property type="protein sequence ID" value="AWA29848.1"/>
    <property type="molecule type" value="Genomic_DNA"/>
</dbReference>
<sequence length="1962" mass="207128">MKKSLFLLMLLVSFAGFSQAISVNTSFSPDYLVNDVLISGNCTTASGVVAQTGTNFGSVNGIGYFENTSNNPNFPFAKGVVLSTGDVTKIPGVNPATPNTTTLSDGNAAWTGDTDLQNILLSQSGITFNSTNASFLKFDFVPVSANFSFDFVFASEEYGALQCNFSDAFAFILIDNTLGTSTNLAVVAAGSPISVATIRNSLYNANCPSVNPSFFGAYNGSGFGPAINFNGQTVKMTASAVVDVTHQYTIKLVIADGVDSNNIPSPLYDSAVFFGANTFNIGSEVLGLDYTAVNATATPPRDAICPGGVMPTLGPVTPLPAGTTYQWKKDDQIIPGQTGPTLNLQALGENATHTYTLVYTKPSCDPFADSILVEVYNPLFTPQPPNLYKSCEAASATHSYDLTPNTTFMMAGLPADAIITYHATQANANTGANPLPTTQVITHAAALAGVTIYARIKSGTSPCFETKSFQLKYTAEPVINTPNMATPAVAAIFTKCASNYPALPARANFNLAQISPVILGTQDPAVYVVRYYGSLINAQNNLTPLTNLNNQTTKDIFVRVELIGNPACYAVSSAPAFTITAVPKAPIETLDDVIVCSSSTGYALPALADPNAKYFTDTDGGGTEIAAGTLINTTQEIYIYNNPGGNICPNESSFQVTKVNLTSWTQDIPSTPVCTEFILSELPYGVYVPNDAAPGPGNLPIPAGQPITNNTTLYVHVDSEGLTPACFDRKPVNINIIPFVPISDSDYPNQFSCGTYILGTNMPNNPQVTYWTGPNQTGQQKFIGDAITVNNTTIYPHQQSGPCTNDDVSFNVVTSLTPNPFPFTNGQIFNTCSNFNLPALTIGEYHTAPQSAGGGTQLFPGPLTTAGQNVIYIYVPGQSCTYAPVGTDYKFTVNIQLAPIPAIADVPAQCDFYLLPPNPYGSANYYEGTYPNGVLVADNLNSNNYVVTGAGVHTFYLGRTQQTCHVEEYFTVTINNTPIVDVFADAVAPCNSTTYTLPTLTQPGAFYNQPGGVDPIAGNTITQATSGVRTIYVYQAGSTPGVCDGQDSFTVSFSIVDVPAVANQYTCADDFVLPAIPTIPNAVADYYDAPGGPAGTGTKLTMPYHVIRQVPGATETRTFYLYADDGAPVPCRDESSFTVTQYAQPVINAFTDVTACGSYTLPAYSSFSTTPANAVNHYYTQPGGLGTELMPGDVISTTTPIYVYAGIISPENTVACYSEAPWNINITPNPVITPAVADLAGCDQVVLTPLTVGNYYSDALYTTPITNLTLTTSQTVYVMAVNNPNNCQTTDSFEVAVTNSPVLTLNDADATIDACDSYTLPAYNDALFTTTTGSVDHYFLSSGTEVFPGDVINASDVITIEAHNGSCANLTPVTLTVNISATPVLAPVSNLAGCDHVQLPALTVGNYYNDATHLSPITNTDLTLSQTVYVYAESATNPNCAPPVLSFTVNVTPTPVLDPADTADIDACNSYTLPALLTPGAAYYSGPNGTGAVIPAGTVYTANTTVFVFADNGGGCNAGDDKVINVYNVDEFPSYNGCAPYVLQPLTAANANYYTGTGGSGNLLTAGTPITTTQTIYVYGTSQGGTCTDESFFTVTKLADAVANPVTDPAMLTTCDSDANPDDFVTAIDLDKFTAVVLGSQNPADFTVKYYPTLIDQQMQTNEITTDGTPAPDSAINPVWARIQNATGCNANVEILTNVVPLPHIDAALTGIVCIDPDTGEVTPAYIESGYPGGTGAGSYSFTWTDADGVVVATTPNLQTTEAGTYELTIRANGVATCESAPIPVTIIESARPASVEVETTGWFTDHQTITVKAIPYIGTNTDNFVYSLDGQEPQTEPVFTDVSGGIHEILVSDVNGCGATPAPFSVELVSSPAYFTPNGDGVNDVWKLNGTNNIPSGSVSSIQIFDRYGKLVKQITSDGPGWDGTISGQQLPADDYWFTLIYVDPLTMKPKEFKSHFSLVR</sequence>
<dbReference type="KEGG" id="fmg:HYN48_07015"/>
<dbReference type="InterPro" id="IPR026341">
    <property type="entry name" value="T9SS_type_B"/>
</dbReference>
<name>A0A2S0RF37_9FLAO</name>
<organism evidence="2 3">
    <name type="scientific">Flavobacterium magnum</name>
    <dbReference type="NCBI Taxonomy" id="2162713"/>
    <lineage>
        <taxon>Bacteria</taxon>
        <taxon>Pseudomonadati</taxon>
        <taxon>Bacteroidota</taxon>
        <taxon>Flavobacteriia</taxon>
        <taxon>Flavobacteriales</taxon>
        <taxon>Flavobacteriaceae</taxon>
        <taxon>Flavobacterium</taxon>
    </lineage>
</organism>
<keyword evidence="1" id="KW-0732">Signal</keyword>
<proteinExistence type="predicted"/>
<accession>A0A2S0RF37</accession>
<protein>
    <recommendedName>
        <fullName evidence="4">T9SS type B sorting domain-containing protein</fullName>
    </recommendedName>
</protein>
<evidence type="ECO:0000256" key="1">
    <source>
        <dbReference type="SAM" id="SignalP"/>
    </source>
</evidence>
<feature type="signal peptide" evidence="1">
    <location>
        <begin position="1"/>
        <end position="20"/>
    </location>
</feature>
<reference evidence="2 3" key="1">
    <citation type="submission" date="2018-04" db="EMBL/GenBank/DDBJ databases">
        <title>Genome sequencing of Flavobacterium sp. HYN0048.</title>
        <authorList>
            <person name="Yi H."/>
            <person name="Baek C."/>
        </authorList>
    </citation>
    <scope>NUCLEOTIDE SEQUENCE [LARGE SCALE GENOMIC DNA]</scope>
    <source>
        <strain evidence="2 3">HYN0048</strain>
    </source>
</reference>
<gene>
    <name evidence="2" type="ORF">HYN48_07015</name>
</gene>
<dbReference type="Proteomes" id="UP000244193">
    <property type="component" value="Chromosome"/>
</dbReference>
<keyword evidence="3" id="KW-1185">Reference proteome</keyword>
<dbReference type="Pfam" id="PF13585">
    <property type="entry name" value="CHU_C"/>
    <property type="match status" value="1"/>
</dbReference>
<dbReference type="NCBIfam" id="TIGR04131">
    <property type="entry name" value="Bac_Flav_CTERM"/>
    <property type="match status" value="1"/>
</dbReference>
<dbReference type="OrthoDB" id="9765926at2"/>
<dbReference type="InterPro" id="IPR049804">
    <property type="entry name" value="Choice_anch_L"/>
</dbReference>
<evidence type="ECO:0008006" key="4">
    <source>
        <dbReference type="Google" id="ProtNLM"/>
    </source>
</evidence>
<dbReference type="RefSeq" id="WP_108370432.1">
    <property type="nucleotide sequence ID" value="NZ_CP028811.1"/>
</dbReference>
<evidence type="ECO:0000313" key="2">
    <source>
        <dbReference type="EMBL" id="AWA29848.1"/>
    </source>
</evidence>
<dbReference type="NCBIfam" id="NF038133">
    <property type="entry name" value="choice_anch_L"/>
    <property type="match status" value="1"/>
</dbReference>
<feature type="chain" id="PRO_5015602999" description="T9SS type B sorting domain-containing protein" evidence="1">
    <location>
        <begin position="21"/>
        <end position="1962"/>
    </location>
</feature>
<evidence type="ECO:0000313" key="3">
    <source>
        <dbReference type="Proteomes" id="UP000244193"/>
    </source>
</evidence>